<dbReference type="EMBL" id="SEYY01000462">
    <property type="protein sequence ID" value="KAB7507192.1"/>
    <property type="molecule type" value="Genomic_DNA"/>
</dbReference>
<evidence type="ECO:0000256" key="1">
    <source>
        <dbReference type="ARBA" id="ARBA00004123"/>
    </source>
</evidence>
<reference evidence="8 9" key="1">
    <citation type="journal article" date="2019" name="PLoS Biol.">
        <title>Sex chromosomes control vertical transmission of feminizing Wolbachia symbionts in an isopod.</title>
        <authorList>
            <person name="Becking T."/>
            <person name="Chebbi M.A."/>
            <person name="Giraud I."/>
            <person name="Moumen B."/>
            <person name="Laverre T."/>
            <person name="Caubet Y."/>
            <person name="Peccoud J."/>
            <person name="Gilbert C."/>
            <person name="Cordaux R."/>
        </authorList>
    </citation>
    <scope>NUCLEOTIDE SEQUENCE [LARGE SCALE GENOMIC DNA]</scope>
    <source>
        <strain evidence="8">ANa2</strain>
        <tissue evidence="8">Whole body excluding digestive tract and cuticle</tissue>
    </source>
</reference>
<accession>A0A5N5TM32</accession>
<feature type="region of interest" description="Disordered" evidence="7">
    <location>
        <begin position="261"/>
        <end position="294"/>
    </location>
</feature>
<feature type="compositionally biased region" description="Polar residues" evidence="7">
    <location>
        <begin position="327"/>
        <end position="338"/>
    </location>
</feature>
<proteinExistence type="inferred from homology"/>
<dbReference type="GO" id="GO:0000447">
    <property type="term" value="P:endonucleolytic cleavage in ITS1 to separate SSU-rRNA from 5.8S rRNA and LSU-rRNA from tricistronic rRNA transcript (SSU-rRNA, 5.8S rRNA, LSU-rRNA)"/>
    <property type="evidence" value="ECO:0007669"/>
    <property type="project" value="TreeGrafter"/>
</dbReference>
<evidence type="ECO:0000256" key="4">
    <source>
        <dbReference type="ARBA" id="ARBA00023242"/>
    </source>
</evidence>
<gene>
    <name evidence="8" type="primary">RRS1</name>
    <name evidence="8" type="ORF">Anas_00153</name>
</gene>
<feature type="coiled-coil region" evidence="6">
    <location>
        <begin position="26"/>
        <end position="53"/>
    </location>
</feature>
<comment type="subcellular location">
    <subcellularLocation>
        <location evidence="1 5">Nucleus</location>
    </subcellularLocation>
</comment>
<keyword evidence="4 5" id="KW-0539">Nucleus</keyword>
<dbReference type="PANTHER" id="PTHR17602:SF4">
    <property type="entry name" value="RIBOSOME BIOGENESIS REGULATORY PROTEIN HOMOLOG"/>
    <property type="match status" value="1"/>
</dbReference>
<dbReference type="GO" id="GO:0030687">
    <property type="term" value="C:preribosome, large subunit precursor"/>
    <property type="evidence" value="ECO:0007669"/>
    <property type="project" value="TreeGrafter"/>
</dbReference>
<evidence type="ECO:0000256" key="3">
    <source>
        <dbReference type="ARBA" id="ARBA00022517"/>
    </source>
</evidence>
<dbReference type="Proteomes" id="UP000326759">
    <property type="component" value="Unassembled WGS sequence"/>
</dbReference>
<evidence type="ECO:0000313" key="9">
    <source>
        <dbReference type="Proteomes" id="UP000326759"/>
    </source>
</evidence>
<comment type="caution">
    <text evidence="8">The sequence shown here is derived from an EMBL/GenBank/DDBJ whole genome shotgun (WGS) entry which is preliminary data.</text>
</comment>
<dbReference type="InterPro" id="IPR007023">
    <property type="entry name" value="Ribosom_reg"/>
</dbReference>
<sequence>MGHSASNQHKISVKENRKKKHLYFGIMALDENMDKIREIIASAEEEIKSIEVEKDIPLELDLGNLLVTDINEIDKGKFSDENEVEEYLKNLARDGVQSILNAVYELPTDTIDNNIYALIPKPTTRLPREKPVPKPKPLTKWEQYAKEKGIKKTKKPTKIWDEILKEWVPKYGYLKAAAERKKNWVLEVPENADPFEDQFRKMSEKKKERIARNEYQRLSNIARAKNVKVPKLGVTSETMKSKFEMKTALEQTRLSTASLGKFQKTLQKEKPLPERKRGEKRKLPATNNSFAGIEQERKRSLKILSKMKKSELDYEMAVNKQIKMENVQMSHTGKKNANSGRRSKRGGRQRGKSEYKALSKGLSQKIKSKGSKGSKASKGSKGKQSGGKRKRK</sequence>
<evidence type="ECO:0000256" key="2">
    <source>
        <dbReference type="ARBA" id="ARBA00010077"/>
    </source>
</evidence>
<feature type="region of interest" description="Disordered" evidence="7">
    <location>
        <begin position="324"/>
        <end position="392"/>
    </location>
</feature>
<evidence type="ECO:0000256" key="7">
    <source>
        <dbReference type="SAM" id="MobiDB-lite"/>
    </source>
</evidence>
<keyword evidence="3 5" id="KW-0690">Ribosome biogenesis</keyword>
<evidence type="ECO:0000313" key="8">
    <source>
        <dbReference type="EMBL" id="KAB7507192.1"/>
    </source>
</evidence>
<dbReference type="AlphaFoldDB" id="A0A5N5TM32"/>
<dbReference type="PANTHER" id="PTHR17602">
    <property type="entry name" value="RIBOSOME BIOGENESIS REGULATORY PROTEIN"/>
    <property type="match status" value="1"/>
</dbReference>
<evidence type="ECO:0000256" key="6">
    <source>
        <dbReference type="SAM" id="Coils"/>
    </source>
</evidence>
<protein>
    <recommendedName>
        <fullName evidence="5">Ribosome biogenesis regulatory protein</fullName>
    </recommendedName>
</protein>
<comment type="similarity">
    <text evidence="2 5">Belongs to the RRS1 family.</text>
</comment>
<dbReference type="Pfam" id="PF04939">
    <property type="entry name" value="RRS1"/>
    <property type="match status" value="1"/>
</dbReference>
<dbReference type="OrthoDB" id="28455at2759"/>
<keyword evidence="9" id="KW-1185">Reference proteome</keyword>
<dbReference type="GO" id="GO:0005730">
    <property type="term" value="C:nucleolus"/>
    <property type="evidence" value="ECO:0007669"/>
    <property type="project" value="TreeGrafter"/>
</dbReference>
<name>A0A5N5TM32_9CRUS</name>
<organism evidence="8 9">
    <name type="scientific">Armadillidium nasatum</name>
    <dbReference type="NCBI Taxonomy" id="96803"/>
    <lineage>
        <taxon>Eukaryota</taxon>
        <taxon>Metazoa</taxon>
        <taxon>Ecdysozoa</taxon>
        <taxon>Arthropoda</taxon>
        <taxon>Crustacea</taxon>
        <taxon>Multicrustacea</taxon>
        <taxon>Malacostraca</taxon>
        <taxon>Eumalacostraca</taxon>
        <taxon>Peracarida</taxon>
        <taxon>Isopoda</taxon>
        <taxon>Oniscidea</taxon>
        <taxon>Crinocheta</taxon>
        <taxon>Armadillidiidae</taxon>
        <taxon>Armadillidium</taxon>
    </lineage>
</organism>
<feature type="compositionally biased region" description="Basic residues" evidence="7">
    <location>
        <begin position="378"/>
        <end position="392"/>
    </location>
</feature>
<evidence type="ECO:0000256" key="5">
    <source>
        <dbReference type="RuleBase" id="RU364132"/>
    </source>
</evidence>
<feature type="compositionally biased region" description="Basic and acidic residues" evidence="7">
    <location>
        <begin position="266"/>
        <end position="277"/>
    </location>
</feature>
<feature type="compositionally biased region" description="Basic residues" evidence="7">
    <location>
        <begin position="341"/>
        <end position="350"/>
    </location>
</feature>
<keyword evidence="6" id="KW-0175">Coiled coil</keyword>
<dbReference type="GO" id="GO:0042273">
    <property type="term" value="P:ribosomal large subunit biogenesis"/>
    <property type="evidence" value="ECO:0007669"/>
    <property type="project" value="TreeGrafter"/>
</dbReference>
<comment type="function">
    <text evidence="5">Involved in ribosomal large subunit assembly.</text>
</comment>